<dbReference type="PANTHER" id="PTHR10885">
    <property type="entry name" value="ISOPENTENYL-DIPHOSPHATE DELTA-ISOMERASE"/>
    <property type="match status" value="1"/>
</dbReference>
<dbReference type="PROSITE" id="PS51462">
    <property type="entry name" value="NUDIX"/>
    <property type="match status" value="1"/>
</dbReference>
<feature type="transmembrane region" description="Helical" evidence="1">
    <location>
        <begin position="157"/>
        <end position="178"/>
    </location>
</feature>
<organism evidence="3 4">
    <name type="scientific">Geofilum rubicundum JCM 15548</name>
    <dbReference type="NCBI Taxonomy" id="1236989"/>
    <lineage>
        <taxon>Bacteria</taxon>
        <taxon>Pseudomonadati</taxon>
        <taxon>Bacteroidota</taxon>
        <taxon>Bacteroidia</taxon>
        <taxon>Marinilabiliales</taxon>
        <taxon>Marinilabiliaceae</taxon>
        <taxon>Geofilum</taxon>
    </lineage>
</organism>
<feature type="domain" description="Nudix hydrolase" evidence="2">
    <location>
        <begin position="217"/>
        <end position="350"/>
    </location>
</feature>
<feature type="transmembrane region" description="Helical" evidence="1">
    <location>
        <begin position="86"/>
        <end position="114"/>
    </location>
</feature>
<dbReference type="Pfam" id="PF00293">
    <property type="entry name" value="NUDIX"/>
    <property type="match status" value="1"/>
</dbReference>
<dbReference type="Proteomes" id="UP000032900">
    <property type="component" value="Unassembled WGS sequence"/>
</dbReference>
<proteinExistence type="predicted"/>
<dbReference type="RefSeq" id="WP_227625402.1">
    <property type="nucleotide sequence ID" value="NZ_BAZW01000004.1"/>
</dbReference>
<dbReference type="InterPro" id="IPR015797">
    <property type="entry name" value="NUDIX_hydrolase-like_dom_sf"/>
</dbReference>
<keyword evidence="4" id="KW-1185">Reference proteome</keyword>
<feature type="transmembrane region" description="Helical" evidence="1">
    <location>
        <begin position="57"/>
        <end position="74"/>
    </location>
</feature>
<dbReference type="CDD" id="cd04692">
    <property type="entry name" value="NUDIX_Hydrolase"/>
    <property type="match status" value="1"/>
</dbReference>
<evidence type="ECO:0000313" key="4">
    <source>
        <dbReference type="Proteomes" id="UP000032900"/>
    </source>
</evidence>
<dbReference type="EMBL" id="BAZW01000004">
    <property type="protein sequence ID" value="GAO28713.1"/>
    <property type="molecule type" value="Genomic_DNA"/>
</dbReference>
<dbReference type="Gene3D" id="3.90.79.10">
    <property type="entry name" value="Nucleoside Triphosphate Pyrophosphohydrolase"/>
    <property type="match status" value="1"/>
</dbReference>
<evidence type="ECO:0000256" key="1">
    <source>
        <dbReference type="SAM" id="Phobius"/>
    </source>
</evidence>
<protein>
    <submittedName>
        <fullName evidence="3">Putative Nudix hydrolase YfcD</fullName>
    </submittedName>
</protein>
<keyword evidence="3" id="KW-0378">Hydrolase</keyword>
<keyword evidence="1" id="KW-1133">Transmembrane helix</keyword>
<dbReference type="AlphaFoldDB" id="A0A0E9LTT9"/>
<accession>A0A0E9LTT9</accession>
<dbReference type="GO" id="GO:0016787">
    <property type="term" value="F:hydrolase activity"/>
    <property type="evidence" value="ECO:0007669"/>
    <property type="project" value="UniProtKB-KW"/>
</dbReference>
<evidence type="ECO:0000313" key="3">
    <source>
        <dbReference type="EMBL" id="GAO28713.1"/>
    </source>
</evidence>
<dbReference type="SUPFAM" id="SSF55811">
    <property type="entry name" value="Nudix"/>
    <property type="match status" value="1"/>
</dbReference>
<feature type="transmembrane region" description="Helical" evidence="1">
    <location>
        <begin position="134"/>
        <end position="151"/>
    </location>
</feature>
<comment type="caution">
    <text evidence="3">The sequence shown here is derived from an EMBL/GenBank/DDBJ whole genome shotgun (WGS) entry which is preliminary data.</text>
</comment>
<keyword evidence="1" id="KW-0812">Transmembrane</keyword>
<gene>
    <name evidence="3" type="ORF">JCM15548_1836</name>
</gene>
<name>A0A0E9LTT9_9BACT</name>
<dbReference type="PANTHER" id="PTHR10885:SF0">
    <property type="entry name" value="ISOPENTENYL-DIPHOSPHATE DELTA-ISOMERASE"/>
    <property type="match status" value="1"/>
</dbReference>
<feature type="transmembrane region" description="Helical" evidence="1">
    <location>
        <begin position="12"/>
        <end position="36"/>
    </location>
</feature>
<dbReference type="STRING" id="1236989.JCM15548_1836"/>
<reference evidence="3 4" key="1">
    <citation type="journal article" date="2015" name="Microbes Environ.">
        <title>Distribution and evolution of nitrogen fixation genes in the phylum bacteroidetes.</title>
        <authorList>
            <person name="Inoue J."/>
            <person name="Oshima K."/>
            <person name="Suda W."/>
            <person name="Sakamoto M."/>
            <person name="Iino T."/>
            <person name="Noda S."/>
            <person name="Hongoh Y."/>
            <person name="Hattori M."/>
            <person name="Ohkuma M."/>
        </authorList>
    </citation>
    <scope>NUCLEOTIDE SEQUENCE [LARGE SCALE GENOMIC DNA]</scope>
    <source>
        <strain evidence="3">JCM 15548</strain>
    </source>
</reference>
<keyword evidence="1" id="KW-0472">Membrane</keyword>
<dbReference type="InterPro" id="IPR000086">
    <property type="entry name" value="NUDIX_hydrolase_dom"/>
</dbReference>
<evidence type="ECO:0000259" key="2">
    <source>
        <dbReference type="PROSITE" id="PS51462"/>
    </source>
</evidence>
<sequence>MAFQQLKSSIPGFIPLIILIVAEWVWGMVIGLWLAVAYGIGEMAYFAIRYQRFEKRTFWDTGLLVVLGLVALALEGPLLDRIRPLIYLTIMLLMVGISAFSKHNLLMAASGRFLKNRSLGPWEMAQMRMTMQHFFWWMAGYWLILLAALWMPVSWEAFLNSSGLYLFIVLAMGTELLIKRSKNKRWSEEEWLPLVEKDGKVMGSAPRSVVHNGHSRWLHPVVHIQLIMEGGLWLQKRPMHKQVQPGKWDTAVGGHVAANETVERSLQREAAEEIGVHVKEVHHLGRYHWESPLENELVLAFSLRYNGEITPHPHELDGGRVWSFDEIDDNLGQGIFTPNFEHEYLLYKDSLRQ</sequence>